<gene>
    <name evidence="3" type="ORF">Pan216_34490</name>
</gene>
<dbReference type="KEGG" id="knv:Pan216_34490"/>
<reference evidence="3 4" key="1">
    <citation type="submission" date="2019-02" db="EMBL/GenBank/DDBJ databases">
        <title>Deep-cultivation of Planctomycetes and their phenomic and genomic characterization uncovers novel biology.</title>
        <authorList>
            <person name="Wiegand S."/>
            <person name="Jogler M."/>
            <person name="Boedeker C."/>
            <person name="Pinto D."/>
            <person name="Vollmers J."/>
            <person name="Rivas-Marin E."/>
            <person name="Kohn T."/>
            <person name="Peeters S.H."/>
            <person name="Heuer A."/>
            <person name="Rast P."/>
            <person name="Oberbeckmann S."/>
            <person name="Bunk B."/>
            <person name="Jeske O."/>
            <person name="Meyerdierks A."/>
            <person name="Storesund J.E."/>
            <person name="Kallscheuer N."/>
            <person name="Luecker S."/>
            <person name="Lage O.M."/>
            <person name="Pohl T."/>
            <person name="Merkel B.J."/>
            <person name="Hornburger P."/>
            <person name="Mueller R.-W."/>
            <person name="Bruemmer F."/>
            <person name="Labrenz M."/>
            <person name="Spormann A.M."/>
            <person name="Op den Camp H."/>
            <person name="Overmann J."/>
            <person name="Amann R."/>
            <person name="Jetten M.S.M."/>
            <person name="Mascher T."/>
            <person name="Medema M.H."/>
            <person name="Devos D.P."/>
            <person name="Kaster A.-K."/>
            <person name="Ovreas L."/>
            <person name="Rohde M."/>
            <person name="Galperin M.Y."/>
            <person name="Jogler C."/>
        </authorList>
    </citation>
    <scope>NUCLEOTIDE SEQUENCE [LARGE SCALE GENOMIC DNA]</scope>
    <source>
        <strain evidence="3 4">Pan216</strain>
    </source>
</reference>
<proteinExistence type="predicted"/>
<keyword evidence="4" id="KW-1185">Reference proteome</keyword>
<organism evidence="3 4">
    <name type="scientific">Kolteria novifilia</name>
    <dbReference type="NCBI Taxonomy" id="2527975"/>
    <lineage>
        <taxon>Bacteria</taxon>
        <taxon>Pseudomonadati</taxon>
        <taxon>Planctomycetota</taxon>
        <taxon>Planctomycetia</taxon>
        <taxon>Kolteriales</taxon>
        <taxon>Kolteriaceae</taxon>
        <taxon>Kolteria</taxon>
    </lineage>
</organism>
<evidence type="ECO:0000256" key="1">
    <source>
        <dbReference type="SAM" id="Coils"/>
    </source>
</evidence>
<evidence type="ECO:0000313" key="3">
    <source>
        <dbReference type="EMBL" id="QDU62582.1"/>
    </source>
</evidence>
<feature type="coiled-coil region" evidence="1">
    <location>
        <begin position="72"/>
        <end position="138"/>
    </location>
</feature>
<dbReference type="EMBL" id="CP036279">
    <property type="protein sequence ID" value="QDU62582.1"/>
    <property type="molecule type" value="Genomic_DNA"/>
</dbReference>
<sequence length="221" mass="25346">MMRWIGNISTFILLQLAFLVIFLLAIGRLPKHELGLLWQAIRTGKSSQAAPVDSVDAESEPKEEEPDAPPDFESELQELTLARRQRQRQEQELQTLAKTLDIRQSELDQKIQLLGKLRKDLEANVETKKEELVEKGQTELIARLEVMRPNQVRDFLVDLQDPQQPIEYIKLLDPAIAAKAFREFKTEDDIGKLNRWLTEIGEGQPEVSELNNLQDKARATP</sequence>
<dbReference type="RefSeq" id="WP_145259445.1">
    <property type="nucleotide sequence ID" value="NZ_CP036279.1"/>
</dbReference>
<evidence type="ECO:0000313" key="4">
    <source>
        <dbReference type="Proteomes" id="UP000317093"/>
    </source>
</evidence>
<evidence type="ECO:0000256" key="2">
    <source>
        <dbReference type="SAM" id="MobiDB-lite"/>
    </source>
</evidence>
<accession>A0A518B6L9</accession>
<feature type="region of interest" description="Disordered" evidence="2">
    <location>
        <begin position="49"/>
        <end position="72"/>
    </location>
</feature>
<keyword evidence="1" id="KW-0175">Coiled coil</keyword>
<protein>
    <submittedName>
        <fullName evidence="3">Uncharacterized protein</fullName>
    </submittedName>
</protein>
<name>A0A518B6L9_9BACT</name>
<feature type="compositionally biased region" description="Acidic residues" evidence="2">
    <location>
        <begin position="55"/>
        <end position="72"/>
    </location>
</feature>
<dbReference type="Proteomes" id="UP000317093">
    <property type="component" value="Chromosome"/>
</dbReference>
<dbReference type="AlphaFoldDB" id="A0A518B6L9"/>